<dbReference type="Proteomes" id="UP001562425">
    <property type="component" value="Unassembled WGS sequence"/>
</dbReference>
<feature type="domain" description="Ubiquitin carboxyl-terminal hydrolase 7 ICP0-binding" evidence="2">
    <location>
        <begin position="77"/>
        <end position="179"/>
    </location>
</feature>
<protein>
    <recommendedName>
        <fullName evidence="2">Ubiquitin carboxyl-terminal hydrolase 7 ICP0-binding domain-containing protein</fullName>
    </recommendedName>
</protein>
<proteinExistence type="predicted"/>
<reference evidence="3 4" key="1">
    <citation type="submission" date="2024-05" db="EMBL/GenBank/DDBJ databases">
        <title>Culex pipiens pipiens assembly and annotation.</title>
        <authorList>
            <person name="Alout H."/>
            <person name="Durand T."/>
        </authorList>
    </citation>
    <scope>NUCLEOTIDE SEQUENCE [LARGE SCALE GENOMIC DNA]</scope>
    <source>
        <strain evidence="3">HA-2024</strain>
        <tissue evidence="3">Whole body</tissue>
    </source>
</reference>
<accession>A0ABD1D3I5</accession>
<name>A0ABD1D3I5_CULPP</name>
<sequence length="192" mass="22096">MATKKMLKSIRDLVYKHAVSRTEENINSDFHLYNTASKTWFLICRDAARVGTPPDFNRRGQADDQRVWRSDPGTEEECRKQAHYEPDTDIWLHEVTNINKVVKMQEFFVIDSALSFPINGSIVIIEKVSAGEVESYEFPTCEEYLKDLYCRIEVLFVDTLNPNDSGFTLDLSSESNYGQDQRGSVRNSILQV</sequence>
<gene>
    <name evidence="3" type="ORF">pipiens_012147</name>
</gene>
<dbReference type="Pfam" id="PF12436">
    <property type="entry name" value="USP7_ICP0_bdg"/>
    <property type="match status" value="1"/>
</dbReference>
<evidence type="ECO:0000313" key="4">
    <source>
        <dbReference type="Proteomes" id="UP001562425"/>
    </source>
</evidence>
<evidence type="ECO:0000256" key="1">
    <source>
        <dbReference type="ARBA" id="ARBA00022786"/>
    </source>
</evidence>
<dbReference type="GO" id="GO:0140096">
    <property type="term" value="F:catalytic activity, acting on a protein"/>
    <property type="evidence" value="ECO:0007669"/>
    <property type="project" value="UniProtKB-ARBA"/>
</dbReference>
<keyword evidence="4" id="KW-1185">Reference proteome</keyword>
<organism evidence="3 4">
    <name type="scientific">Culex pipiens pipiens</name>
    <name type="common">Northern house mosquito</name>
    <dbReference type="NCBI Taxonomy" id="38569"/>
    <lineage>
        <taxon>Eukaryota</taxon>
        <taxon>Metazoa</taxon>
        <taxon>Ecdysozoa</taxon>
        <taxon>Arthropoda</taxon>
        <taxon>Hexapoda</taxon>
        <taxon>Insecta</taxon>
        <taxon>Pterygota</taxon>
        <taxon>Neoptera</taxon>
        <taxon>Endopterygota</taxon>
        <taxon>Diptera</taxon>
        <taxon>Nematocera</taxon>
        <taxon>Culicoidea</taxon>
        <taxon>Culicidae</taxon>
        <taxon>Culicinae</taxon>
        <taxon>Culicini</taxon>
        <taxon>Culex</taxon>
        <taxon>Culex</taxon>
    </lineage>
</organism>
<keyword evidence="1" id="KW-0833">Ubl conjugation pathway</keyword>
<comment type="caution">
    <text evidence="3">The sequence shown here is derived from an EMBL/GenBank/DDBJ whole genome shotgun (WGS) entry which is preliminary data.</text>
</comment>
<evidence type="ECO:0000313" key="3">
    <source>
        <dbReference type="EMBL" id="KAL1392881.1"/>
    </source>
</evidence>
<dbReference type="AlphaFoldDB" id="A0ABD1D3I5"/>
<evidence type="ECO:0000259" key="2">
    <source>
        <dbReference type="Pfam" id="PF12436"/>
    </source>
</evidence>
<dbReference type="InterPro" id="IPR024729">
    <property type="entry name" value="USP7_ICP0-binding_dom"/>
</dbReference>
<dbReference type="EMBL" id="JBEHCU010007732">
    <property type="protein sequence ID" value="KAL1392881.1"/>
    <property type="molecule type" value="Genomic_DNA"/>
</dbReference>